<reference evidence="13" key="1">
    <citation type="submission" date="2018-09" db="EMBL/GenBank/DDBJ databases">
        <authorList>
            <person name="Livingstone P.G."/>
            <person name="Whitworth D.E."/>
        </authorList>
    </citation>
    <scope>NUCLEOTIDE SEQUENCE [LARGE SCALE GENOMIC DNA]</scope>
    <source>
        <strain evidence="13">AB047A</strain>
    </source>
</reference>
<evidence type="ECO:0000313" key="13">
    <source>
        <dbReference type="Proteomes" id="UP000282656"/>
    </source>
</evidence>
<keyword evidence="5" id="KW-0501">Molybdenum cofactor biosynthesis</keyword>
<dbReference type="RefSeq" id="WP_121722576.1">
    <property type="nucleotide sequence ID" value="NZ_RAWM01000109.1"/>
</dbReference>
<evidence type="ECO:0000256" key="3">
    <source>
        <dbReference type="ARBA" id="ARBA00011950"/>
    </source>
</evidence>
<evidence type="ECO:0000256" key="4">
    <source>
        <dbReference type="ARBA" id="ARBA00013858"/>
    </source>
</evidence>
<dbReference type="GO" id="GO:0006777">
    <property type="term" value="P:Mo-molybdopterin cofactor biosynthetic process"/>
    <property type="evidence" value="ECO:0007669"/>
    <property type="project" value="UniProtKB-KW"/>
</dbReference>
<dbReference type="Pfam" id="PF02597">
    <property type="entry name" value="ThiS"/>
    <property type="match status" value="1"/>
</dbReference>
<dbReference type="InterPro" id="IPR036563">
    <property type="entry name" value="MoaE_sf"/>
</dbReference>
<dbReference type="EC" id="2.8.1.12" evidence="3"/>
<comment type="similarity">
    <text evidence="2">Belongs to the MoaE family.</text>
</comment>
<sequence length="220" mass="23373">MAVTVLYFAAARERAGLSRESLDVPPGARVSDVLALLAAKHPPLAPLLPHLRVAVQQQFVQLDSPVAPDAELALIPPVAGGSPGLFLVVGRPLQLSDVVDAVASPGAGGLVTFSGAVRDHTKGRRVLRLEYEAYAPMAEAKLAEIGGEVARAWPGTRLAIMHRVGTLVPGELAVVIAAASAHRQEAFRGCEYAIERLKQDVPIWKKEFFEDGEVWVGLGP</sequence>
<evidence type="ECO:0000256" key="2">
    <source>
        <dbReference type="ARBA" id="ARBA00005426"/>
    </source>
</evidence>
<evidence type="ECO:0000256" key="9">
    <source>
        <dbReference type="ARBA" id="ARBA00030781"/>
    </source>
</evidence>
<dbReference type="InterPro" id="IPR003749">
    <property type="entry name" value="ThiS/MoaD-like"/>
</dbReference>
<comment type="subunit">
    <text evidence="6">Heterotetramer of 2 MoaD subunits and 2 MoaE subunits. Also stable as homodimer. The enzyme changes between these two forms during catalysis.</text>
</comment>
<evidence type="ECO:0000256" key="7">
    <source>
        <dbReference type="ARBA" id="ARBA00029745"/>
    </source>
</evidence>
<evidence type="ECO:0000256" key="6">
    <source>
        <dbReference type="ARBA" id="ARBA00026066"/>
    </source>
</evidence>
<evidence type="ECO:0000256" key="8">
    <source>
        <dbReference type="ARBA" id="ARBA00030407"/>
    </source>
</evidence>
<dbReference type="CDD" id="cd00756">
    <property type="entry name" value="MoaE"/>
    <property type="match status" value="1"/>
</dbReference>
<dbReference type="Gene3D" id="3.10.20.30">
    <property type="match status" value="1"/>
</dbReference>
<dbReference type="OrthoDB" id="9803224at2"/>
<organism evidence="12 13">
    <name type="scientific">Corallococcus interemptor</name>
    <dbReference type="NCBI Taxonomy" id="2316720"/>
    <lineage>
        <taxon>Bacteria</taxon>
        <taxon>Pseudomonadati</taxon>
        <taxon>Myxococcota</taxon>
        <taxon>Myxococcia</taxon>
        <taxon>Myxococcales</taxon>
        <taxon>Cystobacterineae</taxon>
        <taxon>Myxococcaceae</taxon>
        <taxon>Corallococcus</taxon>
    </lineage>
</organism>
<gene>
    <name evidence="12" type="ORF">D7X96_29345</name>
</gene>
<dbReference type="UniPathway" id="UPA00344"/>
<comment type="caution">
    <text evidence="12">The sequence shown here is derived from an EMBL/GenBank/DDBJ whole genome shotgun (WGS) entry which is preliminary data.</text>
</comment>
<evidence type="ECO:0000256" key="5">
    <source>
        <dbReference type="ARBA" id="ARBA00023150"/>
    </source>
</evidence>
<name>A0A3A8Q6R0_9BACT</name>
<dbReference type="EMBL" id="RAWM01000109">
    <property type="protein sequence ID" value="RKH62650.1"/>
    <property type="molecule type" value="Genomic_DNA"/>
</dbReference>
<dbReference type="InterPro" id="IPR012675">
    <property type="entry name" value="Beta-grasp_dom_sf"/>
</dbReference>
<dbReference type="Pfam" id="PF02391">
    <property type="entry name" value="MoaE"/>
    <property type="match status" value="1"/>
</dbReference>
<dbReference type="GO" id="GO:0030366">
    <property type="term" value="F:molybdopterin synthase activity"/>
    <property type="evidence" value="ECO:0007669"/>
    <property type="project" value="UniProtKB-EC"/>
</dbReference>
<dbReference type="SUPFAM" id="SSF54285">
    <property type="entry name" value="MoaD/ThiS"/>
    <property type="match status" value="1"/>
</dbReference>
<dbReference type="InterPro" id="IPR003448">
    <property type="entry name" value="Mopterin_biosynth_MoaE"/>
</dbReference>
<dbReference type="InterPro" id="IPR016155">
    <property type="entry name" value="Mopterin_synth/thiamin_S_b"/>
</dbReference>
<keyword evidence="13" id="KW-1185">Reference proteome</keyword>
<dbReference type="Proteomes" id="UP000282656">
    <property type="component" value="Unassembled WGS sequence"/>
</dbReference>
<evidence type="ECO:0000256" key="11">
    <source>
        <dbReference type="ARBA" id="ARBA00049878"/>
    </source>
</evidence>
<dbReference type="Gene3D" id="3.90.1170.40">
    <property type="entry name" value="Molybdopterin biosynthesis MoaE subunit"/>
    <property type="match status" value="1"/>
</dbReference>
<evidence type="ECO:0000256" key="1">
    <source>
        <dbReference type="ARBA" id="ARBA00005046"/>
    </source>
</evidence>
<dbReference type="AlphaFoldDB" id="A0A3A8Q6R0"/>
<dbReference type="CDD" id="cd00754">
    <property type="entry name" value="Ubl_MoaD"/>
    <property type="match status" value="1"/>
</dbReference>
<evidence type="ECO:0000313" key="12">
    <source>
        <dbReference type="EMBL" id="RKH62650.1"/>
    </source>
</evidence>
<proteinExistence type="inferred from homology"/>
<dbReference type="PANTHER" id="PTHR23404">
    <property type="entry name" value="MOLYBDOPTERIN SYNTHASE RELATED"/>
    <property type="match status" value="1"/>
</dbReference>
<comment type="catalytic activity">
    <reaction evidence="11">
        <text>2 [molybdopterin-synthase sulfur-carrier protein]-C-terminal-Gly-aminoethanethioate + cyclic pyranopterin phosphate + H2O = molybdopterin + 2 [molybdopterin-synthase sulfur-carrier protein]-C-terminal Gly-Gly + 2 H(+)</text>
        <dbReference type="Rhea" id="RHEA:26333"/>
        <dbReference type="Rhea" id="RHEA-COMP:12202"/>
        <dbReference type="Rhea" id="RHEA-COMP:19907"/>
        <dbReference type="ChEBI" id="CHEBI:15377"/>
        <dbReference type="ChEBI" id="CHEBI:15378"/>
        <dbReference type="ChEBI" id="CHEBI:58698"/>
        <dbReference type="ChEBI" id="CHEBI:59648"/>
        <dbReference type="ChEBI" id="CHEBI:90778"/>
        <dbReference type="ChEBI" id="CHEBI:232372"/>
        <dbReference type="EC" id="2.8.1.12"/>
    </reaction>
</comment>
<evidence type="ECO:0000256" key="10">
    <source>
        <dbReference type="ARBA" id="ARBA00032474"/>
    </source>
</evidence>
<dbReference type="SUPFAM" id="SSF54690">
    <property type="entry name" value="Molybdopterin synthase subunit MoaE"/>
    <property type="match status" value="1"/>
</dbReference>
<accession>A0A3A8Q6R0</accession>
<comment type="pathway">
    <text evidence="1">Cofactor biosynthesis; molybdopterin biosynthesis.</text>
</comment>
<protein>
    <recommendedName>
        <fullName evidence="4">Molybdopterin synthase catalytic subunit</fullName>
        <ecNumber evidence="3">2.8.1.12</ecNumber>
    </recommendedName>
    <alternativeName>
        <fullName evidence="9">MPT synthase subunit 2</fullName>
    </alternativeName>
    <alternativeName>
        <fullName evidence="7">Molybdenum cofactor biosynthesis protein E</fullName>
    </alternativeName>
    <alternativeName>
        <fullName evidence="8">Molybdopterin-converting factor large subunit</fullName>
    </alternativeName>
    <alternativeName>
        <fullName evidence="10">Molybdopterin-converting factor subunit 2</fullName>
    </alternativeName>
</protein>